<dbReference type="InterPro" id="IPR054471">
    <property type="entry name" value="GPIID_WHD"/>
</dbReference>
<dbReference type="PROSITE" id="PS50297">
    <property type="entry name" value="ANK_REP_REGION"/>
    <property type="match status" value="5"/>
</dbReference>
<keyword evidence="6" id="KW-1185">Reference proteome</keyword>
<dbReference type="Gene3D" id="3.40.50.300">
    <property type="entry name" value="P-loop containing nucleotide triphosphate hydrolases"/>
    <property type="match status" value="1"/>
</dbReference>
<dbReference type="SUPFAM" id="SSF48403">
    <property type="entry name" value="Ankyrin repeat"/>
    <property type="match status" value="1"/>
</dbReference>
<sequence>MAEALGTIASIVQLVETALRTREYIQDFRHAPQEQQRLLSEMDDLRPLLGELQTRIAASPSSSIFEQMANPLATFNSTMVQFTEKLRPTDGPFSRLSQQLKWSMWSRKEAAEYLDKFECFKSLLNSWLFLEIWDMGQQHGRNNSSVLQSVEEVANIQREIRNTVNATYGYQKQINSAQRTEMIEWFSPINFFLQQADVLRALQEGTGGWLFSEPRFKEWVSGVGGTLWCHGIPGAGKTVLAAKVIDHLGAQTQNGDIGVACIYLNHKETELQTPANLLSGLWRQLVLGSDLGPAVQNLYTKHFERRTRPSLNDVQNVLRTVVGRFSRVYIVVDAVDEYPEDPRRVLLDYLAAMGPTVNLMITSRPHITPHAFLENAQTLEIRAHIEDIQRYVNAHIHESSRLSKHVRVQPDLREEILSKIGFRVDGMFLLAKLHIDLLRTKSTIKAVREALTNLPKDLNDTYNIAMARIQDQNEEDRTIAHSALTWVVNAIRPLTMSDLRVALAIEPGTRCLDSDNILDIEMVLSVCAGLVVVDEQLAVVRLVHYTAQEYFDGLKAQIFPHGQTIIAGSLLTYLAFDDIANLPILHSDANPPPLLDYAQYCLVHAAGEPETQLRGILIEFLGRVKELNRRRWTSPPWDFLHWPEQCSPLWVAAATNLLDTAKFLLRLPASQSLEDTRTAALQIASLEGHLQMVKLLIENGADLNAPAGRYRIPVGAAASLGDEKLQAFLENSYDVIEDSDGTDYGAALQAACIGCNPATVQFLLENGADVDAQWGDYGTALQAASLSGSEVIVTLLLDNGANVNVCGGGYGSALHAASYMGHDDIVLLLLGRGADVNTPIGEYGSALQLASSMGRQTVVRLLLENGAHVNLCDGEHCSALHAASAHGHDNIVQLLLDHGANPDLHSGPLGNALQAASSQGNESAVRLLVEYGADVEVRGTGGPYGSALDAALCNGHENVAQFLIEESANKNAHHALESALSRNDDTTAGLLIESMVNIYSMLEAALSEGQDDIAQLLIEKIQTGSITSEFWGNA</sequence>
<gene>
    <name evidence="5" type="ORF">GGX14DRAFT_507263</name>
</gene>
<dbReference type="PROSITE" id="PS50088">
    <property type="entry name" value="ANK_REPEAT"/>
    <property type="match status" value="6"/>
</dbReference>
<dbReference type="InterPro" id="IPR002110">
    <property type="entry name" value="Ankyrin_rpt"/>
</dbReference>
<keyword evidence="1" id="KW-0677">Repeat</keyword>
<dbReference type="PANTHER" id="PTHR10039">
    <property type="entry name" value="AMELOGENIN"/>
    <property type="match status" value="1"/>
</dbReference>
<comment type="caution">
    <text evidence="5">The sequence shown here is derived from an EMBL/GenBank/DDBJ whole genome shotgun (WGS) entry which is preliminary data.</text>
</comment>
<feature type="domain" description="GPI inositol-deacylase winged helix" evidence="3">
    <location>
        <begin position="475"/>
        <end position="551"/>
    </location>
</feature>
<feature type="repeat" description="ANK" evidence="2">
    <location>
        <begin position="676"/>
        <end position="708"/>
    </location>
</feature>
<feature type="repeat" description="ANK" evidence="2">
    <location>
        <begin position="842"/>
        <end position="874"/>
    </location>
</feature>
<dbReference type="Pfam" id="PF22939">
    <property type="entry name" value="WHD_GPIID"/>
    <property type="match status" value="1"/>
</dbReference>
<dbReference type="Pfam" id="PF24883">
    <property type="entry name" value="NPHP3_N"/>
    <property type="match status" value="1"/>
</dbReference>
<dbReference type="EMBL" id="JARJCW010000153">
    <property type="protein sequence ID" value="KAJ7190250.1"/>
    <property type="molecule type" value="Genomic_DNA"/>
</dbReference>
<dbReference type="Gene3D" id="1.25.40.20">
    <property type="entry name" value="Ankyrin repeat-containing domain"/>
    <property type="match status" value="2"/>
</dbReference>
<dbReference type="Pfam" id="PF12796">
    <property type="entry name" value="Ank_2"/>
    <property type="match status" value="4"/>
</dbReference>
<protein>
    <submittedName>
        <fullName evidence="5">Ankyrin repeat-containing domain protein</fullName>
    </submittedName>
</protein>
<dbReference type="SMART" id="SM00248">
    <property type="entry name" value="ANK"/>
    <property type="match status" value="10"/>
</dbReference>
<feature type="repeat" description="ANK" evidence="2">
    <location>
        <begin position="875"/>
        <end position="907"/>
    </location>
</feature>
<name>A0AAD6UTX7_9AGAR</name>
<accession>A0AAD6UTX7</accession>
<evidence type="ECO:0000259" key="3">
    <source>
        <dbReference type="Pfam" id="PF22939"/>
    </source>
</evidence>
<feature type="domain" description="Nephrocystin 3-like N-terminal" evidence="4">
    <location>
        <begin position="205"/>
        <end position="364"/>
    </location>
</feature>
<proteinExistence type="predicted"/>
<reference evidence="5" key="1">
    <citation type="submission" date="2023-03" db="EMBL/GenBank/DDBJ databases">
        <title>Massive genome expansion in bonnet fungi (Mycena s.s.) driven by repeated elements and novel gene families across ecological guilds.</title>
        <authorList>
            <consortium name="Lawrence Berkeley National Laboratory"/>
            <person name="Harder C.B."/>
            <person name="Miyauchi S."/>
            <person name="Viragh M."/>
            <person name="Kuo A."/>
            <person name="Thoen E."/>
            <person name="Andreopoulos B."/>
            <person name="Lu D."/>
            <person name="Skrede I."/>
            <person name="Drula E."/>
            <person name="Henrissat B."/>
            <person name="Morin E."/>
            <person name="Kohler A."/>
            <person name="Barry K."/>
            <person name="LaButti K."/>
            <person name="Morin E."/>
            <person name="Salamov A."/>
            <person name="Lipzen A."/>
            <person name="Mereny Z."/>
            <person name="Hegedus B."/>
            <person name="Baldrian P."/>
            <person name="Stursova M."/>
            <person name="Weitz H."/>
            <person name="Taylor A."/>
            <person name="Grigoriev I.V."/>
            <person name="Nagy L.G."/>
            <person name="Martin F."/>
            <person name="Kauserud H."/>
        </authorList>
    </citation>
    <scope>NUCLEOTIDE SEQUENCE</scope>
    <source>
        <strain evidence="5">9144</strain>
    </source>
</reference>
<dbReference type="PANTHER" id="PTHR10039:SF15">
    <property type="entry name" value="NACHT DOMAIN-CONTAINING PROTEIN"/>
    <property type="match status" value="1"/>
</dbReference>
<dbReference type="AlphaFoldDB" id="A0AAD6UTX7"/>
<dbReference type="InterPro" id="IPR036770">
    <property type="entry name" value="Ankyrin_rpt-contain_sf"/>
</dbReference>
<dbReference type="Proteomes" id="UP001219525">
    <property type="component" value="Unassembled WGS sequence"/>
</dbReference>
<dbReference type="InterPro" id="IPR056884">
    <property type="entry name" value="NPHP3-like_N"/>
</dbReference>
<evidence type="ECO:0000313" key="5">
    <source>
        <dbReference type="EMBL" id="KAJ7190250.1"/>
    </source>
</evidence>
<organism evidence="5 6">
    <name type="scientific">Mycena pura</name>
    <dbReference type="NCBI Taxonomy" id="153505"/>
    <lineage>
        <taxon>Eukaryota</taxon>
        <taxon>Fungi</taxon>
        <taxon>Dikarya</taxon>
        <taxon>Basidiomycota</taxon>
        <taxon>Agaricomycotina</taxon>
        <taxon>Agaricomycetes</taxon>
        <taxon>Agaricomycetidae</taxon>
        <taxon>Agaricales</taxon>
        <taxon>Marasmiineae</taxon>
        <taxon>Mycenaceae</taxon>
        <taxon>Mycena</taxon>
    </lineage>
</organism>
<feature type="repeat" description="ANK" evidence="2">
    <location>
        <begin position="776"/>
        <end position="808"/>
    </location>
</feature>
<feature type="repeat" description="ANK" evidence="2">
    <location>
        <begin position="812"/>
        <end position="837"/>
    </location>
</feature>
<keyword evidence="2" id="KW-0040">ANK repeat</keyword>
<dbReference type="InterPro" id="IPR027417">
    <property type="entry name" value="P-loop_NTPase"/>
</dbReference>
<dbReference type="SUPFAM" id="SSF52540">
    <property type="entry name" value="P-loop containing nucleoside triphosphate hydrolases"/>
    <property type="match status" value="1"/>
</dbReference>
<evidence type="ECO:0000256" key="2">
    <source>
        <dbReference type="PROSITE-ProRule" id="PRU00023"/>
    </source>
</evidence>
<feature type="repeat" description="ANK" evidence="2">
    <location>
        <begin position="911"/>
        <end position="940"/>
    </location>
</feature>
<evidence type="ECO:0000256" key="1">
    <source>
        <dbReference type="ARBA" id="ARBA00022737"/>
    </source>
</evidence>
<evidence type="ECO:0000259" key="4">
    <source>
        <dbReference type="Pfam" id="PF24883"/>
    </source>
</evidence>
<evidence type="ECO:0000313" key="6">
    <source>
        <dbReference type="Proteomes" id="UP001219525"/>
    </source>
</evidence>